<evidence type="ECO:0000313" key="6">
    <source>
        <dbReference type="EMBL" id="MBM7714237.1"/>
    </source>
</evidence>
<dbReference type="GO" id="GO:0008115">
    <property type="term" value="F:sarcosine oxidase activity"/>
    <property type="evidence" value="ECO:0007669"/>
    <property type="project" value="UniProtKB-EC"/>
</dbReference>
<sequence>MDYEVIIIGAGSMGMAAGFQLANKGVKVLLVDANDPPHTEGAHHGETRLIRHAYGEGESYVPMALRAQELWGQLEKESGETLFLKTGVLNVGLPDSLFVQNVIDSAKKYSLPLEVLSAREVNQRWTGFQIPDGLIGCFENESGVLMSEKCVRAYRDLAIQRGAEIRKNTRIQSIETTNSHVTVRTNTETFRSEKLIVSAGKGTNAVLRHLDLQLPLQLVRKTFSWFHSDEHLYRTGQFPGFTFDLADGVYYGFPSVHGSGVKIGRHDGGRPILPDEALAAFGAFPEDEQDVSEFAQRMLSQKMPHKQGKTCTYTNTLDTDFIIDSLPGSEHILVACGFSGHGFKFASVIGEILSEMAAGKKTGFDLSGFSISRMGV</sequence>
<dbReference type="EC" id="1.5.3.1" evidence="6"/>
<evidence type="ECO:0000256" key="1">
    <source>
        <dbReference type="ARBA" id="ARBA00001974"/>
    </source>
</evidence>
<dbReference type="PANTHER" id="PTHR10961:SF7">
    <property type="entry name" value="FAD DEPENDENT OXIDOREDUCTASE DOMAIN-CONTAINING PROTEIN"/>
    <property type="match status" value="1"/>
</dbReference>
<accession>A0ABS2R3L6</accession>
<dbReference type="InterPro" id="IPR006076">
    <property type="entry name" value="FAD-dep_OxRdtase"/>
</dbReference>
<keyword evidence="7" id="KW-1185">Reference proteome</keyword>
<organism evidence="6 7">
    <name type="scientific">Siminovitchia thermophila</name>
    <dbReference type="NCBI Taxonomy" id="1245522"/>
    <lineage>
        <taxon>Bacteria</taxon>
        <taxon>Bacillati</taxon>
        <taxon>Bacillota</taxon>
        <taxon>Bacilli</taxon>
        <taxon>Bacillales</taxon>
        <taxon>Bacillaceae</taxon>
        <taxon>Siminovitchia</taxon>
    </lineage>
</organism>
<protein>
    <submittedName>
        <fullName evidence="6">Sarcosine oxidase/N-methyl-L-tryptophan oxidase</fullName>
        <ecNumber evidence="6">1.5.3.-</ecNumber>
        <ecNumber evidence="6">1.5.3.1</ecNumber>
    </submittedName>
</protein>
<evidence type="ECO:0000256" key="2">
    <source>
        <dbReference type="ARBA" id="ARBA00022630"/>
    </source>
</evidence>
<dbReference type="PANTHER" id="PTHR10961">
    <property type="entry name" value="PEROXISOMAL SARCOSINE OXIDASE"/>
    <property type="match status" value="1"/>
</dbReference>
<reference evidence="6 7" key="1">
    <citation type="submission" date="2021-01" db="EMBL/GenBank/DDBJ databases">
        <title>Genomic Encyclopedia of Type Strains, Phase IV (KMG-IV): sequencing the most valuable type-strain genomes for metagenomic binning, comparative biology and taxonomic classification.</title>
        <authorList>
            <person name="Goeker M."/>
        </authorList>
    </citation>
    <scope>NUCLEOTIDE SEQUENCE [LARGE SCALE GENOMIC DNA]</scope>
    <source>
        <strain evidence="6 7">DSM 105453</strain>
    </source>
</reference>
<gene>
    <name evidence="6" type="ORF">JOC94_001209</name>
</gene>
<dbReference type="Pfam" id="PF01266">
    <property type="entry name" value="DAO"/>
    <property type="match status" value="1"/>
</dbReference>
<evidence type="ECO:0000259" key="5">
    <source>
        <dbReference type="Pfam" id="PF01266"/>
    </source>
</evidence>
<name>A0ABS2R3L6_9BACI</name>
<evidence type="ECO:0000256" key="4">
    <source>
        <dbReference type="ARBA" id="ARBA00023002"/>
    </source>
</evidence>
<dbReference type="Gene3D" id="3.50.50.60">
    <property type="entry name" value="FAD/NAD(P)-binding domain"/>
    <property type="match status" value="1"/>
</dbReference>
<dbReference type="InterPro" id="IPR036188">
    <property type="entry name" value="FAD/NAD-bd_sf"/>
</dbReference>
<keyword evidence="4 6" id="KW-0560">Oxidoreductase</keyword>
<comment type="cofactor">
    <cofactor evidence="1">
        <name>FAD</name>
        <dbReference type="ChEBI" id="CHEBI:57692"/>
    </cofactor>
</comment>
<dbReference type="Proteomes" id="UP000823485">
    <property type="component" value="Unassembled WGS sequence"/>
</dbReference>
<evidence type="ECO:0000313" key="7">
    <source>
        <dbReference type="Proteomes" id="UP000823485"/>
    </source>
</evidence>
<comment type="caution">
    <text evidence="6">The sequence shown here is derived from an EMBL/GenBank/DDBJ whole genome shotgun (WGS) entry which is preliminary data.</text>
</comment>
<evidence type="ECO:0000256" key="3">
    <source>
        <dbReference type="ARBA" id="ARBA00022827"/>
    </source>
</evidence>
<dbReference type="SUPFAM" id="SSF54373">
    <property type="entry name" value="FAD-linked reductases, C-terminal domain"/>
    <property type="match status" value="1"/>
</dbReference>
<dbReference type="Gene3D" id="3.30.9.10">
    <property type="entry name" value="D-Amino Acid Oxidase, subunit A, domain 2"/>
    <property type="match status" value="1"/>
</dbReference>
<dbReference type="RefSeq" id="WP_077111932.1">
    <property type="nucleotide sequence ID" value="NZ_JAFBFH010000006.1"/>
</dbReference>
<feature type="domain" description="FAD dependent oxidoreductase" evidence="5">
    <location>
        <begin position="5"/>
        <end position="356"/>
    </location>
</feature>
<dbReference type="EC" id="1.5.3.-" evidence="6"/>
<dbReference type="PRINTS" id="PR00411">
    <property type="entry name" value="PNDRDTASEI"/>
</dbReference>
<dbReference type="EMBL" id="JAFBFH010000006">
    <property type="protein sequence ID" value="MBM7714237.1"/>
    <property type="molecule type" value="Genomic_DNA"/>
</dbReference>
<keyword evidence="3" id="KW-0274">FAD</keyword>
<dbReference type="NCBIfam" id="NF008425">
    <property type="entry name" value="PRK11259.1"/>
    <property type="match status" value="1"/>
</dbReference>
<dbReference type="SUPFAM" id="SSF51905">
    <property type="entry name" value="FAD/NAD(P)-binding domain"/>
    <property type="match status" value="1"/>
</dbReference>
<dbReference type="InterPro" id="IPR045170">
    <property type="entry name" value="MTOX"/>
</dbReference>
<proteinExistence type="predicted"/>
<keyword evidence="2" id="KW-0285">Flavoprotein</keyword>